<feature type="compositionally biased region" description="Low complexity" evidence="1">
    <location>
        <begin position="275"/>
        <end position="288"/>
    </location>
</feature>
<feature type="compositionally biased region" description="Low complexity" evidence="1">
    <location>
        <begin position="368"/>
        <end position="379"/>
    </location>
</feature>
<comment type="caution">
    <text evidence="2">The sequence shown here is derived from an EMBL/GenBank/DDBJ whole genome shotgun (WGS) entry which is preliminary data.</text>
</comment>
<keyword evidence="3" id="KW-1185">Reference proteome</keyword>
<gene>
    <name evidence="2" type="primary">g5050</name>
    <name evidence="2" type="ORF">EsDP_00005050</name>
</gene>
<evidence type="ECO:0000313" key="2">
    <source>
        <dbReference type="EMBL" id="GAB0136759.1"/>
    </source>
</evidence>
<dbReference type="Proteomes" id="UP001562357">
    <property type="component" value="Unassembled WGS sequence"/>
</dbReference>
<feature type="compositionally biased region" description="Polar residues" evidence="1">
    <location>
        <begin position="306"/>
        <end position="319"/>
    </location>
</feature>
<feature type="region of interest" description="Disordered" evidence="1">
    <location>
        <begin position="187"/>
        <end position="419"/>
    </location>
</feature>
<evidence type="ECO:0000313" key="3">
    <source>
        <dbReference type="Proteomes" id="UP001562357"/>
    </source>
</evidence>
<feature type="compositionally biased region" description="Basic and acidic residues" evidence="1">
    <location>
        <begin position="188"/>
        <end position="200"/>
    </location>
</feature>
<feature type="compositionally biased region" description="Pro residues" evidence="1">
    <location>
        <begin position="219"/>
        <end position="254"/>
    </location>
</feature>
<protein>
    <submittedName>
        <fullName evidence="2">Uncharacterized protein</fullName>
    </submittedName>
</protein>
<proteinExistence type="predicted"/>
<organism evidence="2 3">
    <name type="scientific">Epichloe bromicola</name>
    <dbReference type="NCBI Taxonomy" id="79588"/>
    <lineage>
        <taxon>Eukaryota</taxon>
        <taxon>Fungi</taxon>
        <taxon>Dikarya</taxon>
        <taxon>Ascomycota</taxon>
        <taxon>Pezizomycotina</taxon>
        <taxon>Sordariomycetes</taxon>
        <taxon>Hypocreomycetidae</taxon>
        <taxon>Hypocreales</taxon>
        <taxon>Clavicipitaceae</taxon>
        <taxon>Epichloe</taxon>
    </lineage>
</organism>
<sequence>MGQDAAALAQTRGNITAWSQSLGFAPGWLLANKFPLDKVNNPWPFESQLMVEVLETFTKRRSPRHEDLLLLTMCSSTGQVCPDMQPSRPQSSRNIEALIQAMRQFIHLSPDGDMARHFLRHASAATSRFPSSCQLVIEANLPYQYQGQHAAYLRVLALGKGKEKEKKRNPAAVCDDAQPMTKAQYKKAQQEMKKSHDRTVRGLRNMSKRGMFPYRELLPPTPQLPLPQLPPSPPPSSPPPSSPPPSSPSPPQPSSLPSSSSSPPPSSPSPPQPSSLPSSSSSSSSSSSRQQQHNGAAEVDHGCEQLFSTLHQQPLQEEQYQGEGLDEAMLQFIQELEQEAQQQPEAGAAELDLEPAGALELAPEEDQQQQQQQQQQEEGLLGGGDILPTQDQEKEQPSEQPSEQPPEQDGTCELDTEDQRLLLLLEQALGRR</sequence>
<name>A0ABQ0CTI7_9HYPO</name>
<reference evidence="3" key="1">
    <citation type="submission" date="2024-06" db="EMBL/GenBank/DDBJ databases">
        <title>Draft Genome Sequences of Epichloe bromicola Strains Isolated from Elymus ciliaris.</title>
        <authorList>
            <consortium name="Epichloe bromicola genome sequencing consortium"/>
            <person name="Miura A."/>
            <person name="Imano S."/>
            <person name="Ashida A."/>
            <person name="Sato I."/>
            <person name="Chiba S."/>
            <person name="Tanaka A."/>
            <person name="Camagna M."/>
            <person name="Takemoto D."/>
        </authorList>
    </citation>
    <scope>NUCLEOTIDE SEQUENCE [LARGE SCALE GENOMIC DNA]</scope>
    <source>
        <strain evidence="3">DP</strain>
    </source>
</reference>
<feature type="compositionally biased region" description="Pro residues" evidence="1">
    <location>
        <begin position="262"/>
        <end position="274"/>
    </location>
</feature>
<dbReference type="EMBL" id="BAAFGZ010000218">
    <property type="protein sequence ID" value="GAB0136759.1"/>
    <property type="molecule type" value="Genomic_DNA"/>
</dbReference>
<feature type="compositionally biased region" description="Low complexity" evidence="1">
    <location>
        <begin position="398"/>
        <end position="408"/>
    </location>
</feature>
<accession>A0ABQ0CTI7</accession>
<feature type="compositionally biased region" description="Low complexity" evidence="1">
    <location>
        <begin position="339"/>
        <end position="361"/>
    </location>
</feature>
<evidence type="ECO:0000256" key="1">
    <source>
        <dbReference type="SAM" id="MobiDB-lite"/>
    </source>
</evidence>